<protein>
    <submittedName>
        <fullName evidence="8">Aromatic acid exporter family protein</fullName>
    </submittedName>
</protein>
<evidence type="ECO:0000313" key="9">
    <source>
        <dbReference type="Proteomes" id="UP001589894"/>
    </source>
</evidence>
<evidence type="ECO:0000256" key="1">
    <source>
        <dbReference type="ARBA" id="ARBA00004141"/>
    </source>
</evidence>
<organism evidence="8 9">
    <name type="scientific">Plantactinospora siamensis</name>
    <dbReference type="NCBI Taxonomy" id="555372"/>
    <lineage>
        <taxon>Bacteria</taxon>
        <taxon>Bacillati</taxon>
        <taxon>Actinomycetota</taxon>
        <taxon>Actinomycetes</taxon>
        <taxon>Micromonosporales</taxon>
        <taxon>Micromonosporaceae</taxon>
        <taxon>Plantactinospora</taxon>
    </lineage>
</organism>
<evidence type="ECO:0000256" key="2">
    <source>
        <dbReference type="ARBA" id="ARBA00022692"/>
    </source>
</evidence>
<proteinExistence type="predicted"/>
<sequence>MAGQGREPDAGPDEGAAGSADLDEGASGHAGPDGRAAESYRRRVETVLSDLRRRTASTRRDRLRQLRLNGIIAVQAGVAAGLSWLVAHDLLGNTRPVFAPAAAVGTIVSSVGQRLRRSVELIIGVALGVAIGDFLVGWLGAGAWQTALIVCLAVAAALVLGGRGTLVAQAGGTAVLIATLSPVVENLEVPRFVDATLGGAIGMAVVVLLLPLNPVRAVERSVRPAADVLSEQLRAASRALAERDAAAARRALEALRGIAEDFARLREALSGAREVVSLAPSRWHRRQLLAAYADGVDRLNRAALNSMGLLRRLVTLIEDREPAPPTLNLAIERQAEAVRHLRRDFFEGRRPEECRRVTLLAVAEAAVACETGLGLSGTAAVAQIRTVASDLLQATGLPEGEANALVHRVAARTVEFGPAQERPGAAVTERPARQ</sequence>
<evidence type="ECO:0000256" key="5">
    <source>
        <dbReference type="SAM" id="MobiDB-lite"/>
    </source>
</evidence>
<evidence type="ECO:0000256" key="3">
    <source>
        <dbReference type="ARBA" id="ARBA00022989"/>
    </source>
</evidence>
<dbReference type="Proteomes" id="UP001589894">
    <property type="component" value="Unassembled WGS sequence"/>
</dbReference>
<reference evidence="8 9" key="1">
    <citation type="submission" date="2024-09" db="EMBL/GenBank/DDBJ databases">
        <authorList>
            <person name="Sun Q."/>
            <person name="Mori K."/>
        </authorList>
    </citation>
    <scope>NUCLEOTIDE SEQUENCE [LARGE SCALE GENOMIC DNA]</scope>
    <source>
        <strain evidence="8 9">TBRC 2205</strain>
    </source>
</reference>
<dbReference type="RefSeq" id="WP_377339718.1">
    <property type="nucleotide sequence ID" value="NZ_JBHLUE010000011.1"/>
</dbReference>
<comment type="caution">
    <text evidence="8">The sequence shown here is derived from an EMBL/GenBank/DDBJ whole genome shotgun (WGS) entry which is preliminary data.</text>
</comment>
<comment type="subcellular location">
    <subcellularLocation>
        <location evidence="1">Membrane</location>
        <topology evidence="1">Multi-pass membrane protein</topology>
    </subcellularLocation>
</comment>
<dbReference type="InterPro" id="IPR049453">
    <property type="entry name" value="Memb_transporter_dom"/>
</dbReference>
<feature type="domain" description="Integral membrane bound transporter" evidence="7">
    <location>
        <begin position="83"/>
        <end position="205"/>
    </location>
</feature>
<keyword evidence="2 6" id="KW-0812">Transmembrane</keyword>
<feature type="transmembrane region" description="Helical" evidence="6">
    <location>
        <begin position="119"/>
        <end position="141"/>
    </location>
</feature>
<feature type="region of interest" description="Disordered" evidence="5">
    <location>
        <begin position="1"/>
        <end position="39"/>
    </location>
</feature>
<keyword evidence="3 6" id="KW-1133">Transmembrane helix</keyword>
<feature type="transmembrane region" description="Helical" evidence="6">
    <location>
        <begin position="192"/>
        <end position="212"/>
    </location>
</feature>
<evidence type="ECO:0000256" key="6">
    <source>
        <dbReference type="SAM" id="Phobius"/>
    </source>
</evidence>
<name>A0ABV6NY39_9ACTN</name>
<keyword evidence="4 6" id="KW-0472">Membrane</keyword>
<keyword evidence="9" id="KW-1185">Reference proteome</keyword>
<dbReference type="Pfam" id="PF13515">
    <property type="entry name" value="FUSC_2"/>
    <property type="match status" value="1"/>
</dbReference>
<feature type="transmembrane region" description="Helical" evidence="6">
    <location>
        <begin position="68"/>
        <end position="87"/>
    </location>
</feature>
<evidence type="ECO:0000313" key="8">
    <source>
        <dbReference type="EMBL" id="MFC0565700.1"/>
    </source>
</evidence>
<feature type="transmembrane region" description="Helical" evidence="6">
    <location>
        <begin position="147"/>
        <end position="180"/>
    </location>
</feature>
<dbReference type="EMBL" id="JBHLUE010000011">
    <property type="protein sequence ID" value="MFC0565700.1"/>
    <property type="molecule type" value="Genomic_DNA"/>
</dbReference>
<evidence type="ECO:0000259" key="7">
    <source>
        <dbReference type="Pfam" id="PF13515"/>
    </source>
</evidence>
<evidence type="ECO:0000256" key="4">
    <source>
        <dbReference type="ARBA" id="ARBA00023136"/>
    </source>
</evidence>
<accession>A0ABV6NY39</accession>
<gene>
    <name evidence="8" type="ORF">ACFFHU_16365</name>
</gene>